<dbReference type="SUPFAM" id="SSF51735">
    <property type="entry name" value="NAD(P)-binding Rossmann-fold domains"/>
    <property type="match status" value="1"/>
</dbReference>
<dbReference type="PANTHER" id="PTHR43008">
    <property type="entry name" value="BENZIL REDUCTASE"/>
    <property type="match status" value="1"/>
</dbReference>
<dbReference type="InParanoid" id="A0A1Y1UG49"/>
<dbReference type="GeneID" id="33554761"/>
<keyword evidence="3" id="KW-0560">Oxidoreductase</keyword>
<dbReference type="RefSeq" id="XP_021870608.1">
    <property type="nucleotide sequence ID" value="XM_022012953.1"/>
</dbReference>
<dbReference type="Gene3D" id="3.40.50.720">
    <property type="entry name" value="NAD(P)-binding Rossmann-like Domain"/>
    <property type="match status" value="1"/>
</dbReference>
<dbReference type="GO" id="GO:0016616">
    <property type="term" value="F:oxidoreductase activity, acting on the CH-OH group of donors, NAD or NADP as acceptor"/>
    <property type="evidence" value="ECO:0007669"/>
    <property type="project" value="UniProtKB-ARBA"/>
</dbReference>
<evidence type="ECO:0000256" key="3">
    <source>
        <dbReference type="ARBA" id="ARBA00023002"/>
    </source>
</evidence>
<gene>
    <name evidence="5" type="ORF">BD324DRAFT_503373</name>
</gene>
<dbReference type="InterPro" id="IPR002347">
    <property type="entry name" value="SDR_fam"/>
</dbReference>
<dbReference type="Proteomes" id="UP000193218">
    <property type="component" value="Unassembled WGS sequence"/>
</dbReference>
<dbReference type="AlphaFoldDB" id="A0A1Y1UG49"/>
<comment type="caution">
    <text evidence="5">The sequence shown here is derived from an EMBL/GenBank/DDBJ whole genome shotgun (WGS) entry which is preliminary data.</text>
</comment>
<sequence length="258" mass="27874">MVWQIDLSGKCIVVTGGNRGIGLGISRDCAKAGANVAVIYRQSPSAPQVAEDISKEFGIQCKAYQCDVTDAKAVQTTIDAAIKDLGPLGGVVCNAGMQVSRPALEMTKDDYERQMNGNTWGVFTVAQAAAKIWVEQKYKQGRIVFINSMSATIANDGTTQCFYNASKGALTSLARCLAMEWAEHGILVNSLSPGFVDTDMNQGLRDDPERKKYYEKKVMLGRISDVEEQAGLAIFLLSPYASYITGADYIVDGGVTAW</sequence>
<dbReference type="Pfam" id="PF13561">
    <property type="entry name" value="adh_short_C2"/>
    <property type="match status" value="1"/>
</dbReference>
<dbReference type="OrthoDB" id="1888931at2759"/>
<feature type="domain" description="Ketoreductase" evidence="4">
    <location>
        <begin position="10"/>
        <end position="184"/>
    </location>
</feature>
<keyword evidence="2" id="KW-0521">NADP</keyword>
<reference evidence="5 6" key="1">
    <citation type="submission" date="2017-03" db="EMBL/GenBank/DDBJ databases">
        <title>Widespread Adenine N6-methylation of Active Genes in Fungi.</title>
        <authorList>
            <consortium name="DOE Joint Genome Institute"/>
            <person name="Mondo S.J."/>
            <person name="Dannebaum R.O."/>
            <person name="Kuo R.C."/>
            <person name="Louie K.B."/>
            <person name="Bewick A.J."/>
            <person name="Labutti K."/>
            <person name="Haridas S."/>
            <person name="Kuo A."/>
            <person name="Salamov A."/>
            <person name="Ahrendt S.R."/>
            <person name="Lau R."/>
            <person name="Bowen B.P."/>
            <person name="Lipzen A."/>
            <person name="Sullivan W."/>
            <person name="Andreopoulos W.B."/>
            <person name="Clum A."/>
            <person name="Lindquist E."/>
            <person name="Daum C."/>
            <person name="Northen T.R."/>
            <person name="Ramamoorthy G."/>
            <person name="Schmitz R.J."/>
            <person name="Gryganskyi A."/>
            <person name="Culley D."/>
            <person name="Magnuson J."/>
            <person name="James T.Y."/>
            <person name="O'Malley M.A."/>
            <person name="Stajich J.E."/>
            <person name="Spatafora J.W."/>
            <person name="Visel A."/>
            <person name="Grigoriev I.V."/>
        </authorList>
    </citation>
    <scope>NUCLEOTIDE SEQUENCE [LARGE SCALE GENOMIC DNA]</scope>
    <source>
        <strain evidence="5 6">NRRL Y-17943</strain>
    </source>
</reference>
<dbReference type="InterPro" id="IPR057326">
    <property type="entry name" value="KR_dom"/>
</dbReference>
<dbReference type="PROSITE" id="PS00061">
    <property type="entry name" value="ADH_SHORT"/>
    <property type="match status" value="1"/>
</dbReference>
<dbReference type="PRINTS" id="PR00080">
    <property type="entry name" value="SDRFAMILY"/>
</dbReference>
<evidence type="ECO:0000259" key="4">
    <source>
        <dbReference type="SMART" id="SM00822"/>
    </source>
</evidence>
<dbReference type="InterPro" id="IPR036291">
    <property type="entry name" value="NAD(P)-bd_dom_sf"/>
</dbReference>
<evidence type="ECO:0000313" key="5">
    <source>
        <dbReference type="EMBL" id="ORX36507.1"/>
    </source>
</evidence>
<name>A0A1Y1UG49_9TREE</name>
<evidence type="ECO:0000313" key="6">
    <source>
        <dbReference type="Proteomes" id="UP000193218"/>
    </source>
</evidence>
<dbReference type="EMBL" id="NBSH01000008">
    <property type="protein sequence ID" value="ORX36507.1"/>
    <property type="molecule type" value="Genomic_DNA"/>
</dbReference>
<dbReference type="PANTHER" id="PTHR43008:SF6">
    <property type="entry name" value="NADP-DEPENDENT MANNITOL DEHYDROGENASE"/>
    <property type="match status" value="1"/>
</dbReference>
<evidence type="ECO:0000256" key="2">
    <source>
        <dbReference type="ARBA" id="ARBA00022857"/>
    </source>
</evidence>
<dbReference type="FunFam" id="3.40.50.720:FF:000084">
    <property type="entry name" value="Short-chain dehydrogenase reductase"/>
    <property type="match status" value="1"/>
</dbReference>
<organism evidence="5 6">
    <name type="scientific">Kockovaella imperatae</name>
    <dbReference type="NCBI Taxonomy" id="4999"/>
    <lineage>
        <taxon>Eukaryota</taxon>
        <taxon>Fungi</taxon>
        <taxon>Dikarya</taxon>
        <taxon>Basidiomycota</taxon>
        <taxon>Agaricomycotina</taxon>
        <taxon>Tremellomycetes</taxon>
        <taxon>Tremellales</taxon>
        <taxon>Cuniculitremaceae</taxon>
        <taxon>Kockovaella</taxon>
    </lineage>
</organism>
<evidence type="ECO:0000256" key="1">
    <source>
        <dbReference type="ARBA" id="ARBA00006484"/>
    </source>
</evidence>
<comment type="similarity">
    <text evidence="1">Belongs to the short-chain dehydrogenases/reductases (SDR) family.</text>
</comment>
<keyword evidence="6" id="KW-1185">Reference proteome</keyword>
<dbReference type="STRING" id="4999.A0A1Y1UG49"/>
<accession>A0A1Y1UG49</accession>
<protein>
    <submittedName>
        <fullName evidence="5">Putative NADP-dependent mannitol dehydrogenase</fullName>
    </submittedName>
</protein>
<dbReference type="InterPro" id="IPR020904">
    <property type="entry name" value="Sc_DH/Rdtase_CS"/>
</dbReference>
<dbReference type="GO" id="GO:0050664">
    <property type="term" value="F:oxidoreductase activity, acting on NAD(P)H, oxygen as acceptor"/>
    <property type="evidence" value="ECO:0007669"/>
    <property type="project" value="TreeGrafter"/>
</dbReference>
<proteinExistence type="inferred from homology"/>
<dbReference type="PRINTS" id="PR00081">
    <property type="entry name" value="GDHRDH"/>
</dbReference>
<dbReference type="SMART" id="SM00822">
    <property type="entry name" value="PKS_KR"/>
    <property type="match status" value="1"/>
</dbReference>